<evidence type="ECO:0000313" key="3">
    <source>
        <dbReference type="Proteomes" id="UP000287166"/>
    </source>
</evidence>
<gene>
    <name evidence="2" type="ORF">SCP_1701830</name>
</gene>
<dbReference type="RefSeq" id="XP_027620770.1">
    <property type="nucleotide sequence ID" value="XM_027764969.1"/>
</dbReference>
<keyword evidence="3" id="KW-1185">Reference proteome</keyword>
<comment type="caution">
    <text evidence="2">The sequence shown here is derived from an EMBL/GenBank/DDBJ whole genome shotgun (WGS) entry which is preliminary data.</text>
</comment>
<feature type="compositionally biased region" description="Low complexity" evidence="1">
    <location>
        <begin position="479"/>
        <end position="536"/>
    </location>
</feature>
<dbReference type="OrthoDB" id="2678860at2759"/>
<accession>A0A401H5Z1</accession>
<feature type="region of interest" description="Disordered" evidence="1">
    <location>
        <begin position="371"/>
        <end position="390"/>
    </location>
</feature>
<feature type="region of interest" description="Disordered" evidence="1">
    <location>
        <begin position="477"/>
        <end position="554"/>
    </location>
</feature>
<name>A0A401H5Z1_9APHY</name>
<proteinExistence type="predicted"/>
<dbReference type="EMBL" id="BFAD01000017">
    <property type="protein sequence ID" value="GBE89857.1"/>
    <property type="molecule type" value="Genomic_DNA"/>
</dbReference>
<protein>
    <submittedName>
        <fullName evidence="2">Uncharacterized protein</fullName>
    </submittedName>
</protein>
<sequence>MASPTWANNEELDWLTERLPRFLDHQKRKKVQSFFRTLYTEWDARYPECTHLFLDIELMAQLTPEQEVELTEAISLRQRVHYVLCIAGTNLMGIQQLNNWYNNRKPKGHSADKSVILKDFIPKDADHVKHLPQAVEVYSHLYYKEKVKVDIDAEIKEKDIKNGKVVTVVRHLTQKRYEAETPEVHAEIAAEVKWMKAQHEAEKAQTEEVHAHGEFSPAEYQRMLYNMPATFDQFLGAMVKATDGGNLWSMVFHSAEGSNDVKFSNTVPEFEAHFIEPFGQFLTIAFPMATSREVTPITLDDIRYQIEDNSDTEDRIPCVEASSLSGTMENVAHTPVTTTESGITAKLSTSSEAMRTLTTISYTHLSLSASQPSVQSSPAHASSIPSSSRDQLSASANTALAWVPNPGVWQFDPPEPAFKLEPNLQPMSLDSAMLGTVLDRMGSVSQMTGLGSQKLAYALSGPSGSYSATSDVAHPEVVSSGASSSPSFAAQSSSSPTEAASSVSPAESLSRSFPATRSSSRSATPAVTSATTPPLLVSSAHPSSLPSHQELNSTVESADIAPPSITVASANVDTGPACKHHQGQRHAVPVILAATETVNAGREDGALAAKSGRPA</sequence>
<reference evidence="2 3" key="1">
    <citation type="journal article" date="2018" name="Sci. Rep.">
        <title>Genome sequence of the cauliflower mushroom Sparassis crispa (Hanabiratake) and its association with beneficial usage.</title>
        <authorList>
            <person name="Kiyama R."/>
            <person name="Furutani Y."/>
            <person name="Kawaguchi K."/>
            <person name="Nakanishi T."/>
        </authorList>
    </citation>
    <scope>NUCLEOTIDE SEQUENCE [LARGE SCALE GENOMIC DNA]</scope>
</reference>
<dbReference type="InParanoid" id="A0A401H5Z1"/>
<evidence type="ECO:0000313" key="2">
    <source>
        <dbReference type="EMBL" id="GBE89857.1"/>
    </source>
</evidence>
<evidence type="ECO:0000256" key="1">
    <source>
        <dbReference type="SAM" id="MobiDB-lite"/>
    </source>
</evidence>
<dbReference type="AlphaFoldDB" id="A0A401H5Z1"/>
<dbReference type="STRING" id="139825.A0A401H5Z1"/>
<organism evidence="2 3">
    <name type="scientific">Sparassis crispa</name>
    <dbReference type="NCBI Taxonomy" id="139825"/>
    <lineage>
        <taxon>Eukaryota</taxon>
        <taxon>Fungi</taxon>
        <taxon>Dikarya</taxon>
        <taxon>Basidiomycota</taxon>
        <taxon>Agaricomycotina</taxon>
        <taxon>Agaricomycetes</taxon>
        <taxon>Polyporales</taxon>
        <taxon>Sparassidaceae</taxon>
        <taxon>Sparassis</taxon>
    </lineage>
</organism>
<feature type="compositionally biased region" description="Low complexity" evidence="1">
    <location>
        <begin position="371"/>
        <end position="388"/>
    </location>
</feature>
<dbReference type="GeneID" id="38786774"/>
<dbReference type="Proteomes" id="UP000287166">
    <property type="component" value="Unassembled WGS sequence"/>
</dbReference>
<feature type="compositionally biased region" description="Polar residues" evidence="1">
    <location>
        <begin position="540"/>
        <end position="554"/>
    </location>
</feature>